<dbReference type="PIRSF" id="PIRSF017082">
    <property type="entry name" value="YflP"/>
    <property type="match status" value="1"/>
</dbReference>
<accession>A0A368XRH2</accession>
<dbReference type="SUPFAM" id="SSF53850">
    <property type="entry name" value="Periplasmic binding protein-like II"/>
    <property type="match status" value="1"/>
</dbReference>
<dbReference type="CDD" id="cd07012">
    <property type="entry name" value="PBP2_Bug_TTT"/>
    <property type="match status" value="1"/>
</dbReference>
<dbReference type="Gene3D" id="3.40.190.150">
    <property type="entry name" value="Bordetella uptake gene, domain 1"/>
    <property type="match status" value="1"/>
</dbReference>
<evidence type="ECO:0000313" key="3">
    <source>
        <dbReference type="EMBL" id="RCW68604.1"/>
    </source>
</evidence>
<dbReference type="Pfam" id="PF03401">
    <property type="entry name" value="TctC"/>
    <property type="match status" value="1"/>
</dbReference>
<name>A0A368XRH2_9BURK</name>
<feature type="signal peptide" evidence="2">
    <location>
        <begin position="1"/>
        <end position="24"/>
    </location>
</feature>
<evidence type="ECO:0000256" key="2">
    <source>
        <dbReference type="SAM" id="SignalP"/>
    </source>
</evidence>
<protein>
    <submittedName>
        <fullName evidence="3">Tripartite-type tricarboxylate transporter receptor subunit TctC</fullName>
    </submittedName>
</protein>
<gene>
    <name evidence="3" type="ORF">DES41_107125</name>
</gene>
<keyword evidence="4" id="KW-1185">Reference proteome</keyword>
<dbReference type="PANTHER" id="PTHR42928">
    <property type="entry name" value="TRICARBOXYLATE-BINDING PROTEIN"/>
    <property type="match status" value="1"/>
</dbReference>
<dbReference type="InterPro" id="IPR042100">
    <property type="entry name" value="Bug_dom1"/>
</dbReference>
<evidence type="ECO:0000256" key="1">
    <source>
        <dbReference type="ARBA" id="ARBA00006987"/>
    </source>
</evidence>
<dbReference type="OrthoDB" id="8957747at2"/>
<dbReference type="AlphaFoldDB" id="A0A368XRH2"/>
<dbReference type="RefSeq" id="WP_114470140.1">
    <property type="nucleotide sequence ID" value="NZ_QPJK01000007.1"/>
</dbReference>
<feature type="chain" id="PRO_5017041648" evidence="2">
    <location>
        <begin position="25"/>
        <end position="325"/>
    </location>
</feature>
<organism evidence="3 4">
    <name type="scientific">Pseudorhodoferax soli</name>
    <dbReference type="NCBI Taxonomy" id="545864"/>
    <lineage>
        <taxon>Bacteria</taxon>
        <taxon>Pseudomonadati</taxon>
        <taxon>Pseudomonadota</taxon>
        <taxon>Betaproteobacteria</taxon>
        <taxon>Burkholderiales</taxon>
        <taxon>Comamonadaceae</taxon>
    </lineage>
</organism>
<dbReference type="PANTHER" id="PTHR42928:SF5">
    <property type="entry name" value="BLR1237 PROTEIN"/>
    <property type="match status" value="1"/>
</dbReference>
<keyword evidence="3" id="KW-0675">Receptor</keyword>
<dbReference type="Gene3D" id="3.40.190.10">
    <property type="entry name" value="Periplasmic binding protein-like II"/>
    <property type="match status" value="1"/>
</dbReference>
<comment type="caution">
    <text evidence="3">The sequence shown here is derived from an EMBL/GenBank/DDBJ whole genome shotgun (WGS) entry which is preliminary data.</text>
</comment>
<evidence type="ECO:0000313" key="4">
    <source>
        <dbReference type="Proteomes" id="UP000252884"/>
    </source>
</evidence>
<proteinExistence type="inferred from homology"/>
<keyword evidence="2" id="KW-0732">Signal</keyword>
<sequence length="325" mass="34672">MTLDRRSFSLSALLAPFAALSARAQQPARWPQHPVKFVAIASPGTSLDVTARYLANQLSTRWGRAVTVENKVGANGIIAADFVAKAAPDGYTLLFTGAPHYTNHWIAEAPLPYDTLRDFAPVAKVNNSPLVFVVPASSPYKTMAELIADMKARPNEIKYSSSGTGSTTQLCTVVLNDMTRTVARHIPYKGATGAITDTVSGQVDFSCGGTAPTIPLIKGGRLRALAVTSAKRLSALAEVPTVAEAGVAGYDMTTWLGVLAPASTPAPVVQVLSKELVALAGTEEFLLFCRNQALNVDIADAQALRAEGPQELERWRRIIELARKT</sequence>
<dbReference type="Proteomes" id="UP000252884">
    <property type="component" value="Unassembled WGS sequence"/>
</dbReference>
<dbReference type="InterPro" id="IPR005064">
    <property type="entry name" value="BUG"/>
</dbReference>
<dbReference type="EMBL" id="QPJK01000007">
    <property type="protein sequence ID" value="RCW68604.1"/>
    <property type="molecule type" value="Genomic_DNA"/>
</dbReference>
<reference evidence="3 4" key="1">
    <citation type="submission" date="2018-07" db="EMBL/GenBank/DDBJ databases">
        <title>Genomic Encyclopedia of Type Strains, Phase IV (KMG-IV): sequencing the most valuable type-strain genomes for metagenomic binning, comparative biology and taxonomic classification.</title>
        <authorList>
            <person name="Goeker M."/>
        </authorList>
    </citation>
    <scope>NUCLEOTIDE SEQUENCE [LARGE SCALE GENOMIC DNA]</scope>
    <source>
        <strain evidence="3 4">DSM 21634</strain>
    </source>
</reference>
<comment type="similarity">
    <text evidence="1">Belongs to the UPF0065 (bug) family.</text>
</comment>